<keyword evidence="4" id="KW-1185">Reference proteome</keyword>
<feature type="domain" description="Formyl transferase C-terminal" evidence="2">
    <location>
        <begin position="170"/>
        <end position="254"/>
    </location>
</feature>
<dbReference type="PANTHER" id="PTHR11138:SF5">
    <property type="entry name" value="METHIONYL-TRNA FORMYLTRANSFERASE, MITOCHONDRIAL"/>
    <property type="match status" value="1"/>
</dbReference>
<reference evidence="3 4" key="1">
    <citation type="submission" date="2019-07" db="EMBL/GenBank/DDBJ databases">
        <title>Tepidimonas taiwanensis I1-1 draft genome.</title>
        <authorList>
            <person name="Da Costa M.S."/>
            <person name="Froufe H.J.C."/>
            <person name="Egas C."/>
            <person name="Albuquerque L."/>
        </authorList>
    </citation>
    <scope>NUCLEOTIDE SEQUENCE [LARGE SCALE GENOMIC DNA]</scope>
    <source>
        <strain evidence="3 4">I1-1</strain>
    </source>
</reference>
<evidence type="ECO:0000259" key="1">
    <source>
        <dbReference type="Pfam" id="PF00551"/>
    </source>
</evidence>
<dbReference type="Pfam" id="PF02911">
    <property type="entry name" value="Formyl_trans_C"/>
    <property type="match status" value="1"/>
</dbReference>
<dbReference type="InterPro" id="IPR011034">
    <property type="entry name" value="Formyl_transferase-like_C_sf"/>
</dbReference>
<protein>
    <submittedName>
        <fullName evidence="3">Bifunctional polymyxin resistance protein ArnA</fullName>
    </submittedName>
</protein>
<dbReference type="InterPro" id="IPR002376">
    <property type="entry name" value="Formyl_transf_N"/>
</dbReference>
<evidence type="ECO:0000313" key="4">
    <source>
        <dbReference type="Proteomes" id="UP000317763"/>
    </source>
</evidence>
<dbReference type="AlphaFoldDB" id="A0A554X672"/>
<dbReference type="GO" id="GO:0004479">
    <property type="term" value="F:methionyl-tRNA formyltransferase activity"/>
    <property type="evidence" value="ECO:0007669"/>
    <property type="project" value="TreeGrafter"/>
</dbReference>
<dbReference type="SUPFAM" id="SSF50486">
    <property type="entry name" value="FMT C-terminal domain-like"/>
    <property type="match status" value="1"/>
</dbReference>
<organism evidence="3 4">
    <name type="scientific">Tepidimonas taiwanensis</name>
    <dbReference type="NCBI Taxonomy" id="307486"/>
    <lineage>
        <taxon>Bacteria</taxon>
        <taxon>Pseudomonadati</taxon>
        <taxon>Pseudomonadota</taxon>
        <taxon>Betaproteobacteria</taxon>
        <taxon>Burkholderiales</taxon>
        <taxon>Tepidimonas</taxon>
    </lineage>
</organism>
<proteinExistence type="predicted"/>
<dbReference type="Pfam" id="PF00551">
    <property type="entry name" value="Formyl_trans_N"/>
    <property type="match status" value="1"/>
</dbReference>
<feature type="domain" description="Formyl transferase N-terminal" evidence="1">
    <location>
        <begin position="27"/>
        <end position="143"/>
    </location>
</feature>
<evidence type="ECO:0000313" key="3">
    <source>
        <dbReference type="EMBL" id="TSE31340.1"/>
    </source>
</evidence>
<dbReference type="SUPFAM" id="SSF53328">
    <property type="entry name" value="Formyltransferase"/>
    <property type="match status" value="1"/>
</dbReference>
<dbReference type="EMBL" id="VJOM01000015">
    <property type="protein sequence ID" value="TSE31340.1"/>
    <property type="molecule type" value="Genomic_DNA"/>
</dbReference>
<dbReference type="Proteomes" id="UP000317763">
    <property type="component" value="Unassembled WGS sequence"/>
</dbReference>
<comment type="caution">
    <text evidence="3">The sequence shown here is derived from an EMBL/GenBank/DDBJ whole genome shotgun (WGS) entry which is preliminary data.</text>
</comment>
<sequence length="280" mass="30589">MNDILVRNVLHADVASYAAHHGLPCRMLARSMTEPGLLEAVAQWEPDAFLVVGWYHMVPKAWRSLAPAYGLHASLLPDYSGGAPLVWAMINGETKTGITLFQLDDGVDSGPIVAQAEEPIHADDTIATLYARIEERGLELLARSLPALADGSVVLRNQPLSGRRIMPQRTPKDGVIDWTADYAFVERFIRAQTRPYPGAFSMHGERRITIWAAHGMAYDADISASPGEIIFYGNAVAVVCGQGALVLDEIECEGNVFVGHEIGTILREGGCFKNHRKAMK</sequence>
<accession>A0A554X672</accession>
<dbReference type="RefSeq" id="WP_082007657.1">
    <property type="nucleotide sequence ID" value="NZ_CP083911.1"/>
</dbReference>
<dbReference type="STRING" id="307486.GCA_000807215_02640"/>
<gene>
    <name evidence="3" type="primary">arnA</name>
    <name evidence="3" type="ORF">Ttaiw_01514</name>
</gene>
<dbReference type="GO" id="GO:0005829">
    <property type="term" value="C:cytosol"/>
    <property type="evidence" value="ECO:0007669"/>
    <property type="project" value="TreeGrafter"/>
</dbReference>
<dbReference type="PANTHER" id="PTHR11138">
    <property type="entry name" value="METHIONYL-TRNA FORMYLTRANSFERASE"/>
    <property type="match status" value="1"/>
</dbReference>
<name>A0A554X672_9BURK</name>
<dbReference type="InterPro" id="IPR005793">
    <property type="entry name" value="Formyl_trans_C"/>
</dbReference>
<dbReference type="Gene3D" id="3.40.50.12230">
    <property type="match status" value="1"/>
</dbReference>
<evidence type="ECO:0000259" key="2">
    <source>
        <dbReference type="Pfam" id="PF02911"/>
    </source>
</evidence>
<dbReference type="InterPro" id="IPR036477">
    <property type="entry name" value="Formyl_transf_N_sf"/>
</dbReference>